<evidence type="ECO:0000256" key="2">
    <source>
        <dbReference type="SAM" id="SignalP"/>
    </source>
</evidence>
<feature type="signal peptide" evidence="2">
    <location>
        <begin position="1"/>
        <end position="26"/>
    </location>
</feature>
<dbReference type="Pfam" id="PF16244">
    <property type="entry name" value="DUF4901"/>
    <property type="match status" value="2"/>
</dbReference>
<dbReference type="InterPro" id="IPR032599">
    <property type="entry name" value="YcdB/YcdC_rep_domain"/>
</dbReference>
<proteinExistence type="predicted"/>
<evidence type="ECO:0000313" key="5">
    <source>
        <dbReference type="Proteomes" id="UP001519921"/>
    </source>
</evidence>
<evidence type="ECO:0000259" key="3">
    <source>
        <dbReference type="PROSITE" id="PS51272"/>
    </source>
</evidence>
<reference evidence="4 5" key="1">
    <citation type="submission" date="2021-07" db="EMBL/GenBank/DDBJ databases">
        <title>Clostridium weizhouense sp. nov., an anaerobic bacterium isolated from activated sludge of Petroleum wastewater.</title>
        <authorList>
            <person name="Li Q."/>
        </authorList>
    </citation>
    <scope>NUCLEOTIDE SEQUENCE [LARGE SCALE GENOMIC DNA]</scope>
    <source>
        <strain evidence="4 5">YB-6</strain>
    </source>
</reference>
<dbReference type="PROSITE" id="PS51272">
    <property type="entry name" value="SLH"/>
    <property type="match status" value="1"/>
</dbReference>
<name>A0ABS7ALD3_9CLOT</name>
<dbReference type="Pfam" id="PF00395">
    <property type="entry name" value="SLH"/>
    <property type="match status" value="1"/>
</dbReference>
<protein>
    <submittedName>
        <fullName evidence="4">S-layer homology domain-containing protein</fullName>
    </submittedName>
</protein>
<evidence type="ECO:0000256" key="1">
    <source>
        <dbReference type="ARBA" id="ARBA00022737"/>
    </source>
</evidence>
<keyword evidence="2" id="KW-0732">Signal</keyword>
<comment type="caution">
    <text evidence="4">The sequence shown here is derived from an EMBL/GenBank/DDBJ whole genome shotgun (WGS) entry which is preliminary data.</text>
</comment>
<gene>
    <name evidence="4" type="ORF">KYD98_04980</name>
</gene>
<keyword evidence="1" id="KW-0677">Repeat</keyword>
<feature type="chain" id="PRO_5045562513" evidence="2">
    <location>
        <begin position="27"/>
        <end position="675"/>
    </location>
</feature>
<dbReference type="RefSeq" id="WP_219778496.1">
    <property type="nucleotide sequence ID" value="NZ_JAHXPT010000003.1"/>
</dbReference>
<accession>A0ABS7ALD3</accession>
<organism evidence="4 5">
    <name type="scientific">Clostridium weizhouense</name>
    <dbReference type="NCBI Taxonomy" id="2859781"/>
    <lineage>
        <taxon>Bacteria</taxon>
        <taxon>Bacillati</taxon>
        <taxon>Bacillota</taxon>
        <taxon>Clostridia</taxon>
        <taxon>Eubacteriales</taxon>
        <taxon>Clostridiaceae</taxon>
        <taxon>Clostridium</taxon>
    </lineage>
</organism>
<feature type="domain" description="SLH" evidence="3">
    <location>
        <begin position="619"/>
        <end position="675"/>
    </location>
</feature>
<dbReference type="InterPro" id="IPR001119">
    <property type="entry name" value="SLH_dom"/>
</dbReference>
<sequence>MKLKKFISFILTLMLIFSMNFTKAFATENDSKNLEQAIEKAKNIVNIPESYTNFSHSIIHNDTTTKLLELNWAEKGGKQGNISVSIDENGNLYNYYKSCNEDTLTGISQITKEKAQHSAEEFLLKALPSYANSMKKVNTHDNDTSNNNYSFTYKQFANDLPTDFIFVNINVNKYTNEVTQFNFSKPDKSNFEYPSLDNIINYEQAKKDYIEKIGLNLKYHSYYDYKQNKLNIFPAYSIDNTNNLAINAKSGDIIYKNNINPLYREGKVNNINETLDTLTKEENDAIKDISGIITKEEAENILKKYLPNIKLTNNYLNKNNISNQYVWQMMSDNAYGEIDAKSGELLAFNSYSNDNLQNKNLSKDEAKNIAEKFLKEVAINKFSETKYDTATDLILDNASNDIRQYSFDFIRQVNGIAFIDNFLRVVIDKDTGNIIQYSNVWYDNVTFPDINNAITKEEAFDKVNTNQNFGLKYIINNKNEIYLVYDFIDLSGFHLIDPINGNRLDFNGEIYKDFKIPQYTDINGHWCEKTITHLLENGYYLKGEQFNPDSNITQINFLRYLYSHTQNFYNDDEFYDMLINTNILKEEEKSPNSLLTNQEIAKLIVRYLKYEKIALHSKVFVNPFKDEIDENFKGYAAICFSLNIMNGDNEGKFNPKNNVTNAEAAQIIYNLLMQN</sequence>
<dbReference type="EMBL" id="JAHXPT010000003">
    <property type="protein sequence ID" value="MBW6409437.1"/>
    <property type="molecule type" value="Genomic_DNA"/>
</dbReference>
<keyword evidence="5" id="KW-1185">Reference proteome</keyword>
<evidence type="ECO:0000313" key="4">
    <source>
        <dbReference type="EMBL" id="MBW6409437.1"/>
    </source>
</evidence>
<dbReference type="Proteomes" id="UP001519921">
    <property type="component" value="Unassembled WGS sequence"/>
</dbReference>